<dbReference type="Proteomes" id="UP001315001">
    <property type="component" value="Unassembled WGS sequence"/>
</dbReference>
<dbReference type="PANTHER" id="PTHR42756:SF1">
    <property type="entry name" value="TRANSCRIPTIONAL REPRESSOR OF EMRAB OPERON"/>
    <property type="match status" value="1"/>
</dbReference>
<evidence type="ECO:0000256" key="2">
    <source>
        <dbReference type="ARBA" id="ARBA00023125"/>
    </source>
</evidence>
<dbReference type="PRINTS" id="PR00598">
    <property type="entry name" value="HTHMARR"/>
</dbReference>
<dbReference type="PANTHER" id="PTHR42756">
    <property type="entry name" value="TRANSCRIPTIONAL REGULATOR, MARR"/>
    <property type="match status" value="1"/>
</dbReference>
<evidence type="ECO:0000256" key="1">
    <source>
        <dbReference type="ARBA" id="ARBA00023015"/>
    </source>
</evidence>
<protein>
    <submittedName>
        <fullName evidence="5">Winged helix DNA-binding protein</fullName>
    </submittedName>
</protein>
<dbReference type="GO" id="GO:0003677">
    <property type="term" value="F:DNA binding"/>
    <property type="evidence" value="ECO:0007669"/>
    <property type="project" value="UniProtKB-KW"/>
</dbReference>
<dbReference type="InterPro" id="IPR036388">
    <property type="entry name" value="WH-like_DNA-bd_sf"/>
</dbReference>
<name>A0ABS3ZJ91_9FIRM</name>
<dbReference type="RefSeq" id="WP_147608307.1">
    <property type="nucleotide sequence ID" value="NZ_CAXYLQ010000008.1"/>
</dbReference>
<gene>
    <name evidence="5" type="ORF">JYQ75_08275</name>
</gene>
<evidence type="ECO:0000259" key="4">
    <source>
        <dbReference type="PROSITE" id="PS50995"/>
    </source>
</evidence>
<keyword evidence="6" id="KW-1185">Reference proteome</keyword>
<sequence length="144" mass="16898">MRDSMINTCGMKMRKLLEKKSEVLVQKYGVRNVELEILLFLYHSSCGDTAKDIVEQKNLSKAHISKSVDNLRAKGFVVLIEDDNDRRKRHIELTQKAEEAAKKMLEVHNDCKRIIMRYVTEEEKAVMDRVMQKMLRSLDEELQK</sequence>
<evidence type="ECO:0000256" key="3">
    <source>
        <dbReference type="ARBA" id="ARBA00023163"/>
    </source>
</evidence>
<reference evidence="5 6" key="1">
    <citation type="submission" date="2021-02" db="EMBL/GenBank/DDBJ databases">
        <title>Lactate utilizing bacteria of the human gut.</title>
        <authorList>
            <person name="Sheridan P.O."/>
        </authorList>
    </citation>
    <scope>NUCLEOTIDE SEQUENCE [LARGE SCALE GENOMIC DNA]</scope>
    <source>
        <strain evidence="5 6">HTF-83D</strain>
    </source>
</reference>
<proteinExistence type="predicted"/>
<organism evidence="5 6">
    <name type="scientific">Anaerobutyricum soehngenii</name>
    <dbReference type="NCBI Taxonomy" id="105843"/>
    <lineage>
        <taxon>Bacteria</taxon>
        <taxon>Bacillati</taxon>
        <taxon>Bacillota</taxon>
        <taxon>Clostridia</taxon>
        <taxon>Lachnospirales</taxon>
        <taxon>Lachnospiraceae</taxon>
        <taxon>Anaerobutyricum</taxon>
    </lineage>
</organism>
<dbReference type="Pfam" id="PF13463">
    <property type="entry name" value="HTH_27"/>
    <property type="match status" value="1"/>
</dbReference>
<dbReference type="InterPro" id="IPR000835">
    <property type="entry name" value="HTH_MarR-typ"/>
</dbReference>
<dbReference type="PROSITE" id="PS50995">
    <property type="entry name" value="HTH_MARR_2"/>
    <property type="match status" value="1"/>
</dbReference>
<keyword evidence="1" id="KW-0805">Transcription regulation</keyword>
<accession>A0ABS3ZJ91</accession>
<evidence type="ECO:0000313" key="5">
    <source>
        <dbReference type="EMBL" id="MBP0057388.1"/>
    </source>
</evidence>
<dbReference type="Gene3D" id="1.10.10.10">
    <property type="entry name" value="Winged helix-like DNA-binding domain superfamily/Winged helix DNA-binding domain"/>
    <property type="match status" value="1"/>
</dbReference>
<dbReference type="EMBL" id="JAFIQO010000116">
    <property type="protein sequence ID" value="MBP0057388.1"/>
    <property type="molecule type" value="Genomic_DNA"/>
</dbReference>
<keyword evidence="2 5" id="KW-0238">DNA-binding</keyword>
<comment type="caution">
    <text evidence="5">The sequence shown here is derived from an EMBL/GenBank/DDBJ whole genome shotgun (WGS) entry which is preliminary data.</text>
</comment>
<dbReference type="InterPro" id="IPR036390">
    <property type="entry name" value="WH_DNA-bd_sf"/>
</dbReference>
<dbReference type="SMART" id="SM00347">
    <property type="entry name" value="HTH_MARR"/>
    <property type="match status" value="1"/>
</dbReference>
<evidence type="ECO:0000313" key="6">
    <source>
        <dbReference type="Proteomes" id="UP001315001"/>
    </source>
</evidence>
<keyword evidence="3" id="KW-0804">Transcription</keyword>
<dbReference type="SUPFAM" id="SSF46785">
    <property type="entry name" value="Winged helix' DNA-binding domain"/>
    <property type="match status" value="1"/>
</dbReference>
<feature type="domain" description="HTH marR-type" evidence="4">
    <location>
        <begin position="1"/>
        <end position="136"/>
    </location>
</feature>